<protein>
    <recommendedName>
        <fullName evidence="9">2-hydroxyhepta-2,4-diene-1,7-dioate isomerase</fullName>
    </recommendedName>
</protein>
<dbReference type="GO" id="GO:0019752">
    <property type="term" value="P:carboxylic acid metabolic process"/>
    <property type="evidence" value="ECO:0007669"/>
    <property type="project" value="UniProtKB-ARBA"/>
</dbReference>
<feature type="domain" description="Rv2993c-like N-terminal" evidence="6">
    <location>
        <begin position="1"/>
        <end position="52"/>
    </location>
</feature>
<accession>A0A4R0XKZ1</accession>
<dbReference type="SUPFAM" id="SSF56529">
    <property type="entry name" value="FAH"/>
    <property type="match status" value="1"/>
</dbReference>
<dbReference type="InterPro" id="IPR011234">
    <property type="entry name" value="Fumarylacetoacetase-like_C"/>
</dbReference>
<organism evidence="7 8">
    <name type="scientific">Paraburkholderia steynii</name>
    <dbReference type="NCBI Taxonomy" id="1245441"/>
    <lineage>
        <taxon>Bacteria</taxon>
        <taxon>Pseudomonadati</taxon>
        <taxon>Pseudomonadota</taxon>
        <taxon>Betaproteobacteria</taxon>
        <taxon>Burkholderiales</taxon>
        <taxon>Burkholderiaceae</taxon>
        <taxon>Paraburkholderia</taxon>
    </lineage>
</organism>
<dbReference type="FunFam" id="3.90.850.10:FF:000002">
    <property type="entry name" value="2-hydroxyhepta-2,4-diene-1,7-dioate isomerase"/>
    <property type="match status" value="1"/>
</dbReference>
<dbReference type="AlphaFoldDB" id="A0A4R0XKZ1"/>
<dbReference type="Pfam" id="PF01557">
    <property type="entry name" value="FAA_hydrolase"/>
    <property type="match status" value="1"/>
</dbReference>
<evidence type="ECO:0000256" key="4">
    <source>
        <dbReference type="ARBA" id="ARBA00022801"/>
    </source>
</evidence>
<sequence length="259" mass="27872">MRITRFKMSNTVAWGDLRDDGTIERLSGSPFQSGWSLTGEILSAADATLLAPVEHPRIFGVGFNYVSHIKETGWDTPTLPALFVKPETSLSGPNDPILYPKAGENIHYEAELVAVIGRSARRVSETDALEYVLGYTCGNDVSDRVIQQQEMRFGCLFAGKAFDTYAPLGPVIRTDLDPSNLDIVGRLNGEVKQHGNTSDLLFSVPQLIAYLSSFMTLQPGDVIMTGTPSGVGPIKPGDVFEVEINGIGTLSNPVIAAGA</sequence>
<keyword evidence="8" id="KW-1185">Reference proteome</keyword>
<proteinExistence type="inferred from homology"/>
<dbReference type="Proteomes" id="UP000294200">
    <property type="component" value="Unassembled WGS sequence"/>
</dbReference>
<evidence type="ECO:0000259" key="6">
    <source>
        <dbReference type="Pfam" id="PF10370"/>
    </source>
</evidence>
<dbReference type="GO" id="GO:0046872">
    <property type="term" value="F:metal ion binding"/>
    <property type="evidence" value="ECO:0007669"/>
    <property type="project" value="UniProtKB-KW"/>
</dbReference>
<dbReference type="Pfam" id="PF10370">
    <property type="entry name" value="Rv2993c-like_N"/>
    <property type="match status" value="1"/>
</dbReference>
<comment type="cofactor">
    <cofactor evidence="1">
        <name>Mg(2+)</name>
        <dbReference type="ChEBI" id="CHEBI:18420"/>
    </cofactor>
</comment>
<evidence type="ECO:0000313" key="8">
    <source>
        <dbReference type="Proteomes" id="UP000294200"/>
    </source>
</evidence>
<feature type="domain" description="Fumarylacetoacetase-like C-terminal" evidence="5">
    <location>
        <begin position="58"/>
        <end position="254"/>
    </location>
</feature>
<dbReference type="EMBL" id="MWML01000051">
    <property type="protein sequence ID" value="TCG07889.1"/>
    <property type="molecule type" value="Genomic_DNA"/>
</dbReference>
<evidence type="ECO:0000313" key="7">
    <source>
        <dbReference type="EMBL" id="TCG07889.1"/>
    </source>
</evidence>
<dbReference type="InterPro" id="IPR018833">
    <property type="entry name" value="Rv2993c-like_N"/>
</dbReference>
<evidence type="ECO:0008006" key="9">
    <source>
        <dbReference type="Google" id="ProtNLM"/>
    </source>
</evidence>
<keyword evidence="4" id="KW-0378">Hydrolase</keyword>
<dbReference type="GO" id="GO:0016853">
    <property type="term" value="F:isomerase activity"/>
    <property type="evidence" value="ECO:0007669"/>
    <property type="project" value="UniProtKB-ARBA"/>
</dbReference>
<evidence type="ECO:0000256" key="3">
    <source>
        <dbReference type="ARBA" id="ARBA00022723"/>
    </source>
</evidence>
<reference evidence="7 8" key="1">
    <citation type="submission" date="2017-02" db="EMBL/GenBank/DDBJ databases">
        <title>Paraburkholderia sophoroidis sp. nov. and Paraburkholderia steynii sp. nov. rhizobial symbionts of the fynbos legume Hypocalyptus sophoroides.</title>
        <authorList>
            <person name="Steenkamp E.T."/>
            <person name="Beukes C.W."/>
            <person name="Van Zyl E."/>
            <person name="Avontuur J."/>
            <person name="Chan W.Y."/>
            <person name="Hassen A."/>
            <person name="Palmer M."/>
            <person name="Mthombeni L."/>
            <person name="Phalane F."/>
            <person name="Sereme K."/>
            <person name="Venter S.N."/>
        </authorList>
    </citation>
    <scope>NUCLEOTIDE SEQUENCE [LARGE SCALE GENOMIC DNA]</scope>
    <source>
        <strain evidence="7 8">HC1.1ba</strain>
    </source>
</reference>
<dbReference type="InterPro" id="IPR036663">
    <property type="entry name" value="Fumarylacetoacetase_C_sf"/>
</dbReference>
<dbReference type="Gene3D" id="2.30.30.370">
    <property type="entry name" value="FAH"/>
    <property type="match status" value="1"/>
</dbReference>
<dbReference type="PANTHER" id="PTHR11820">
    <property type="entry name" value="ACYLPYRUVASE"/>
    <property type="match status" value="1"/>
</dbReference>
<keyword evidence="3" id="KW-0479">Metal-binding</keyword>
<evidence type="ECO:0000256" key="1">
    <source>
        <dbReference type="ARBA" id="ARBA00001946"/>
    </source>
</evidence>
<comment type="caution">
    <text evidence="7">The sequence shown here is derived from an EMBL/GenBank/DDBJ whole genome shotgun (WGS) entry which is preliminary data.</text>
</comment>
<evidence type="ECO:0000256" key="2">
    <source>
        <dbReference type="ARBA" id="ARBA00010211"/>
    </source>
</evidence>
<name>A0A4R0XKZ1_9BURK</name>
<evidence type="ECO:0000259" key="5">
    <source>
        <dbReference type="Pfam" id="PF01557"/>
    </source>
</evidence>
<comment type="similarity">
    <text evidence="2">Belongs to the FAH family.</text>
</comment>
<dbReference type="Gene3D" id="3.90.850.10">
    <property type="entry name" value="Fumarylacetoacetase-like, C-terminal domain"/>
    <property type="match status" value="1"/>
</dbReference>
<dbReference type="GO" id="GO:0016787">
    <property type="term" value="F:hydrolase activity"/>
    <property type="evidence" value="ECO:0007669"/>
    <property type="project" value="UniProtKB-KW"/>
</dbReference>
<gene>
    <name evidence="7" type="ORF">BZM27_16165</name>
</gene>